<dbReference type="Proteomes" id="UP001208689">
    <property type="component" value="Chromosome"/>
</dbReference>
<name>A0ABY6HQV9_9ARCH</name>
<evidence type="ECO:0000256" key="6">
    <source>
        <dbReference type="ARBA" id="ARBA00022801"/>
    </source>
</evidence>
<evidence type="ECO:0000256" key="10">
    <source>
        <dbReference type="SAM" id="MobiDB-lite"/>
    </source>
</evidence>
<dbReference type="SUPFAM" id="SSF144091">
    <property type="entry name" value="Rhomboid-like"/>
    <property type="match status" value="1"/>
</dbReference>
<gene>
    <name evidence="13" type="ORF">NEF87_002178</name>
</gene>
<dbReference type="Gene3D" id="1.20.1540.10">
    <property type="entry name" value="Rhomboid-like"/>
    <property type="match status" value="1"/>
</dbReference>
<dbReference type="EMBL" id="CP104013">
    <property type="protein sequence ID" value="UYP45893.1"/>
    <property type="molecule type" value="Genomic_DNA"/>
</dbReference>
<evidence type="ECO:0000256" key="8">
    <source>
        <dbReference type="ARBA" id="ARBA00022989"/>
    </source>
</evidence>
<organism evidence="13 14">
    <name type="scientific">Candidatus Lokiarchaeum ossiferum</name>
    <dbReference type="NCBI Taxonomy" id="2951803"/>
    <lineage>
        <taxon>Archaea</taxon>
        <taxon>Promethearchaeati</taxon>
        <taxon>Promethearchaeota</taxon>
        <taxon>Promethearchaeia</taxon>
        <taxon>Promethearchaeales</taxon>
        <taxon>Promethearchaeaceae</taxon>
        <taxon>Candidatus Lokiarchaeum</taxon>
    </lineage>
</organism>
<comment type="similarity">
    <text evidence="2">Belongs to the peptidase S54 family.</text>
</comment>
<dbReference type="Pfam" id="PF01428">
    <property type="entry name" value="zf-AN1"/>
    <property type="match status" value="1"/>
</dbReference>
<keyword evidence="14" id="KW-1185">Reference proteome</keyword>
<proteinExistence type="inferred from homology"/>
<feature type="transmembrane region" description="Helical" evidence="11">
    <location>
        <begin position="130"/>
        <end position="150"/>
    </location>
</feature>
<feature type="compositionally biased region" description="Polar residues" evidence="10">
    <location>
        <begin position="66"/>
        <end position="80"/>
    </location>
</feature>
<evidence type="ECO:0000259" key="12">
    <source>
        <dbReference type="PROSITE" id="PS51039"/>
    </source>
</evidence>
<sequence>MVKCDTPDCNETLTYLPFKCRYCGGTFCKLHRLPENHDCTFSMNDNPRARTTVASSTTSVPEESYNPAQNNFNTPNYTTPEDTEKQMEREMRDYIRAQERQAMPPPPTRGSRPTGENYSPFISRTNKMQVTYTFMGLSAFFFVLTLFPILEPYILFNTLNLFSSILAIPTLITSMFAPRDIFGLLFAELMLYSIGKSIEMQFGSKFMATIYLACGGLGVLSIVLVQSLGMILSIGRLLDLFLISTQWCAILGMMTFLLHLVGLNREMRMYLYFIPVKLKAKYILYFLIAYSSVFAILGIFFTGISTASYVGQLMGILGGKLMFNKFGRRVVTGIY</sequence>
<feature type="transmembrane region" description="Helical" evidence="11">
    <location>
        <begin position="208"/>
        <end position="234"/>
    </location>
</feature>
<dbReference type="InterPro" id="IPR050925">
    <property type="entry name" value="Rhomboid_protease_S54"/>
</dbReference>
<keyword evidence="6" id="KW-0378">Hydrolase</keyword>
<feature type="domain" description="AN1-type" evidence="12">
    <location>
        <begin position="1"/>
        <end position="47"/>
    </location>
</feature>
<evidence type="ECO:0000313" key="14">
    <source>
        <dbReference type="Proteomes" id="UP001208689"/>
    </source>
</evidence>
<dbReference type="InterPro" id="IPR022764">
    <property type="entry name" value="Peptidase_S54_rhomboid_dom"/>
</dbReference>
<dbReference type="InterPro" id="IPR035952">
    <property type="entry name" value="Rhomboid-like_sf"/>
</dbReference>
<keyword evidence="5" id="KW-0863">Zinc-finger</keyword>
<keyword evidence="4" id="KW-0479">Metal-binding</keyword>
<dbReference type="PROSITE" id="PS51039">
    <property type="entry name" value="ZF_AN1"/>
    <property type="match status" value="1"/>
</dbReference>
<evidence type="ECO:0000256" key="1">
    <source>
        <dbReference type="ARBA" id="ARBA00004141"/>
    </source>
</evidence>
<evidence type="ECO:0000256" key="7">
    <source>
        <dbReference type="ARBA" id="ARBA00022833"/>
    </source>
</evidence>
<keyword evidence="7" id="KW-0862">Zinc</keyword>
<dbReference type="SUPFAM" id="SSF118310">
    <property type="entry name" value="AN1-like Zinc finger"/>
    <property type="match status" value="1"/>
</dbReference>
<evidence type="ECO:0000313" key="13">
    <source>
        <dbReference type="EMBL" id="UYP45893.1"/>
    </source>
</evidence>
<feature type="region of interest" description="Disordered" evidence="10">
    <location>
        <begin position="58"/>
        <end position="84"/>
    </location>
</feature>
<dbReference type="SMART" id="SM00154">
    <property type="entry name" value="ZnF_AN1"/>
    <property type="match status" value="1"/>
</dbReference>
<accession>A0ABY6HQV9</accession>
<dbReference type="Gene3D" id="4.10.1110.10">
    <property type="entry name" value="AN1-like Zinc finger"/>
    <property type="match status" value="1"/>
</dbReference>
<dbReference type="Pfam" id="PF01694">
    <property type="entry name" value="Rhomboid"/>
    <property type="match status" value="1"/>
</dbReference>
<evidence type="ECO:0000256" key="3">
    <source>
        <dbReference type="ARBA" id="ARBA00022692"/>
    </source>
</evidence>
<dbReference type="PANTHER" id="PTHR43731">
    <property type="entry name" value="RHOMBOID PROTEASE"/>
    <property type="match status" value="1"/>
</dbReference>
<evidence type="ECO:0000256" key="11">
    <source>
        <dbReference type="SAM" id="Phobius"/>
    </source>
</evidence>
<protein>
    <recommendedName>
        <fullName evidence="12">AN1-type domain-containing protein</fullName>
    </recommendedName>
</protein>
<dbReference type="InterPro" id="IPR000058">
    <property type="entry name" value="Znf_AN1"/>
</dbReference>
<keyword evidence="9 11" id="KW-0472">Membrane</keyword>
<keyword evidence="8 11" id="KW-1133">Transmembrane helix</keyword>
<evidence type="ECO:0000256" key="4">
    <source>
        <dbReference type="ARBA" id="ARBA00022723"/>
    </source>
</evidence>
<comment type="subcellular location">
    <subcellularLocation>
        <location evidence="1">Membrane</location>
        <topology evidence="1">Multi-pass membrane protein</topology>
    </subcellularLocation>
</comment>
<feature type="transmembrane region" description="Helical" evidence="11">
    <location>
        <begin position="282"/>
        <end position="301"/>
    </location>
</feature>
<feature type="transmembrane region" description="Helical" evidence="11">
    <location>
        <begin position="162"/>
        <end position="187"/>
    </location>
</feature>
<evidence type="ECO:0000256" key="2">
    <source>
        <dbReference type="ARBA" id="ARBA00009045"/>
    </source>
</evidence>
<keyword evidence="3 11" id="KW-0812">Transmembrane</keyword>
<dbReference type="PANTHER" id="PTHR43731:SF14">
    <property type="entry name" value="PRESENILIN-ASSOCIATED RHOMBOID-LIKE PROTEIN, MITOCHONDRIAL"/>
    <property type="match status" value="1"/>
</dbReference>
<feature type="transmembrane region" description="Helical" evidence="11">
    <location>
        <begin position="240"/>
        <end position="261"/>
    </location>
</feature>
<dbReference type="InterPro" id="IPR035896">
    <property type="entry name" value="AN1-like_Znf"/>
</dbReference>
<reference evidence="13" key="1">
    <citation type="submission" date="2022-09" db="EMBL/GenBank/DDBJ databases">
        <title>Actin cytoskeleton and complex cell architecture in an #Asgard archaeon.</title>
        <authorList>
            <person name="Ponce Toledo R.I."/>
            <person name="Schleper C."/>
            <person name="Rodrigues Oliveira T."/>
            <person name="Wollweber F."/>
            <person name="Xu J."/>
            <person name="Rittmann S."/>
            <person name="Klingl A."/>
            <person name="Pilhofer M."/>
        </authorList>
    </citation>
    <scope>NUCLEOTIDE SEQUENCE</scope>
    <source>
        <strain evidence="13">B-35</strain>
    </source>
</reference>
<evidence type="ECO:0000256" key="5">
    <source>
        <dbReference type="ARBA" id="ARBA00022771"/>
    </source>
</evidence>
<evidence type="ECO:0000256" key="9">
    <source>
        <dbReference type="ARBA" id="ARBA00023136"/>
    </source>
</evidence>